<dbReference type="FunCoup" id="A0A0D2VJU1">
    <property type="interactions" value="1"/>
</dbReference>
<dbReference type="InParanoid" id="A0A0D2VJU1"/>
<dbReference type="Proteomes" id="UP000008743">
    <property type="component" value="Unassembled WGS sequence"/>
</dbReference>
<dbReference type="CDD" id="cd05132">
    <property type="entry name" value="RasGAP_GAPA"/>
    <property type="match status" value="1"/>
</dbReference>
<dbReference type="SMART" id="SM00323">
    <property type="entry name" value="RasGAP"/>
    <property type="match status" value="1"/>
</dbReference>
<dbReference type="GO" id="GO:0046580">
    <property type="term" value="P:negative regulation of Ras protein signal transduction"/>
    <property type="evidence" value="ECO:0007669"/>
    <property type="project" value="TreeGrafter"/>
</dbReference>
<dbReference type="Pfam" id="PF00616">
    <property type="entry name" value="RasGAP"/>
    <property type="match status" value="1"/>
</dbReference>
<dbReference type="PANTHER" id="PTHR14149:SF17">
    <property type="entry name" value="GTPASE-ACTIVATING PROTEIN"/>
    <property type="match status" value="1"/>
</dbReference>
<accession>A0A0D2VJU1</accession>
<evidence type="ECO:0000313" key="3">
    <source>
        <dbReference type="Proteomes" id="UP000008743"/>
    </source>
</evidence>
<dbReference type="eggNOG" id="KOG2128">
    <property type="taxonomic scope" value="Eukaryota"/>
</dbReference>
<dbReference type="Gene3D" id="1.10.506.10">
    <property type="entry name" value="GTPase Activation - p120gap, domain 1"/>
    <property type="match status" value="1"/>
</dbReference>
<dbReference type="GO" id="GO:0005096">
    <property type="term" value="F:GTPase activator activity"/>
    <property type="evidence" value="ECO:0007669"/>
    <property type="project" value="TreeGrafter"/>
</dbReference>
<dbReference type="SUPFAM" id="SSF143885">
    <property type="entry name" value="RGC domain-like"/>
    <property type="match status" value="1"/>
</dbReference>
<protein>
    <submittedName>
        <fullName evidence="2">Ras GTPase-activating protein</fullName>
    </submittedName>
</protein>
<proteinExistence type="predicted"/>
<reference evidence="3" key="1">
    <citation type="submission" date="2011-02" db="EMBL/GenBank/DDBJ databases">
        <title>The Genome Sequence of Capsaspora owczarzaki ATCC 30864.</title>
        <authorList>
            <person name="Russ C."/>
            <person name="Cuomo C."/>
            <person name="Burger G."/>
            <person name="Gray M.W."/>
            <person name="Holland P.W.H."/>
            <person name="King N."/>
            <person name="Lang F.B.F."/>
            <person name="Roger A.J."/>
            <person name="Ruiz-Trillo I."/>
            <person name="Young S.K."/>
            <person name="Zeng Q."/>
            <person name="Gargeya S."/>
            <person name="Alvarado L."/>
            <person name="Berlin A."/>
            <person name="Chapman S.B."/>
            <person name="Chen Z."/>
            <person name="Freedman E."/>
            <person name="Gellesch M."/>
            <person name="Goldberg J."/>
            <person name="Griggs A."/>
            <person name="Gujja S."/>
            <person name="Heilman E."/>
            <person name="Heiman D."/>
            <person name="Howarth C."/>
            <person name="Mehta T."/>
            <person name="Neiman D."/>
            <person name="Pearson M."/>
            <person name="Roberts A."/>
            <person name="Saif S."/>
            <person name="Shea T."/>
            <person name="Shenoy N."/>
            <person name="Sisk P."/>
            <person name="Stolte C."/>
            <person name="Sykes S."/>
            <person name="White J."/>
            <person name="Yandava C."/>
            <person name="Haas B."/>
            <person name="Nusbaum C."/>
            <person name="Birren B."/>
        </authorList>
    </citation>
    <scope>NUCLEOTIDE SEQUENCE</scope>
    <source>
        <strain evidence="3">ATCC 30864</strain>
    </source>
</reference>
<organism evidence="2 3">
    <name type="scientific">Capsaspora owczarzaki (strain ATCC 30864)</name>
    <dbReference type="NCBI Taxonomy" id="595528"/>
    <lineage>
        <taxon>Eukaryota</taxon>
        <taxon>Filasterea</taxon>
        <taxon>Capsaspora</taxon>
    </lineage>
</organism>
<gene>
    <name evidence="2" type="ORF">CAOG_001606</name>
</gene>
<dbReference type="InterPro" id="IPR001936">
    <property type="entry name" value="RasGAP_dom"/>
</dbReference>
<sequence>MKNGELVVLLDVSVTRSPAAAHTSSAVRGLGLVPSSNLLPLRIATPASVQRAHRLAETSEREDCFPSWTNSCLGSRWWSSLVLSASVYVHIAAQRVTAFDHQMASPAATPPSADVRLALLRRASVLHKDLNAMWNQASVESNEMNDPPQGALDELKRKISVQSKKNFALERDVRYLDSRIALLINHRVSVDELADHLEDSDHTIATGSIKDERARQNYSNLFFLLQTKPVYIARLARLLSLADIDGLLQTVMFTLYGNQYESREENLLLSMFESALELDFEEAIDMGSLMRANTAVSRMMTTYTRRVPGQEYLKLALADQLKRLMSTKDLNLEIEPSKIYEQMLNDDEASTGETTTMQRGLTNEQALAIPRVQRILEQRVSDLKRITLEIVTAITSSVDVVPYGIRWLCRKIRQMMKQHYPESTPENAASLIGGFFLLRFINPAIVTPTAYMLLTDKPSSVASRNLTLVAKVLQNLANKPNFQKEPYMLPLSEFTTEYQPKLQQFLFKLCEVDDFFDALEMDLYKALTAKETVVNITLNEMYNMHRLLKQHLDELVPEKDNHLRLIVDDMSAAPEQLSRKDNRTVALSLFSRFEQDATSDGDEQSTASQINLASLMYLDCKSLLLQVLRLYPPAAGVPVVNGMLMYDAITNPPTHVDLILDEARKSNNPQVHKLVELSRVHLLTLRQQNAVDSHVMCSEVMTKFKTLNKLRERVEKELESLSSVFVTICDHNNYLLQQLDAYKVYLLNVRSQAGSGTTLKSLDKLNKMQQSVKRDKAMGPFKFTHTQLEKDGVIVESDVPENRRANIYFMFSSPTPGTFAISLFYKGRDKAILKMNLKLDDLLEKQHCNQLQLDLEYVQLNVNKTIHLLNKTFLGA</sequence>
<dbReference type="OrthoDB" id="775356at2759"/>
<dbReference type="PhylomeDB" id="A0A0D2VJU1"/>
<dbReference type="PROSITE" id="PS50018">
    <property type="entry name" value="RAS_GTPASE_ACTIV_2"/>
    <property type="match status" value="1"/>
</dbReference>
<dbReference type="SUPFAM" id="SSF48350">
    <property type="entry name" value="GTPase activation domain, GAP"/>
    <property type="match status" value="1"/>
</dbReference>
<dbReference type="STRING" id="595528.A0A0D2VJU1"/>
<evidence type="ECO:0000313" key="2">
    <source>
        <dbReference type="EMBL" id="KJE90272.1"/>
    </source>
</evidence>
<evidence type="ECO:0000259" key="1">
    <source>
        <dbReference type="PROSITE" id="PS50018"/>
    </source>
</evidence>
<dbReference type="Pfam" id="PF03836">
    <property type="entry name" value="RasGAP_C"/>
    <property type="match status" value="1"/>
</dbReference>
<dbReference type="PANTHER" id="PTHR14149">
    <property type="entry name" value="RAS GTPASE-ACTIVATING PROTEIN WITH IQ MOTIF"/>
    <property type="match status" value="1"/>
</dbReference>
<dbReference type="EMBL" id="KE346361">
    <property type="protein sequence ID" value="KJE90272.1"/>
    <property type="molecule type" value="Genomic_DNA"/>
</dbReference>
<name>A0A0D2VJU1_CAPO3</name>
<keyword evidence="3" id="KW-1185">Reference proteome</keyword>
<dbReference type="InterPro" id="IPR000593">
    <property type="entry name" value="RasGAP_C"/>
</dbReference>
<feature type="domain" description="Ras-GAP" evidence="1">
    <location>
        <begin position="263"/>
        <end position="478"/>
    </location>
</feature>
<dbReference type="GO" id="GO:0005938">
    <property type="term" value="C:cell cortex"/>
    <property type="evidence" value="ECO:0007669"/>
    <property type="project" value="TreeGrafter"/>
</dbReference>
<dbReference type="InterPro" id="IPR008936">
    <property type="entry name" value="Rho_GTPase_activation_prot"/>
</dbReference>
<dbReference type="AlphaFoldDB" id="A0A0D2VJU1"/>